<reference evidence="2" key="1">
    <citation type="submission" date="2021-04" db="EMBL/GenBank/DDBJ databases">
        <authorList>
            <consortium name="Molecular Ecology Group"/>
        </authorList>
    </citation>
    <scope>NUCLEOTIDE SEQUENCE</scope>
</reference>
<sequence length="198" mass="22342">MMGYHWRRKYLKRVATPNAVLNPHKSGESFPITLFLKNLFKYGLSCQEVKKIVKQRLIKVDGKSIDGTKDSLLIRYDAKGRFVLRRIKPEEAMVGSSYTQTPMVKVKDTLMVDNTSGEIKKFLMSDTGNLVMNTGGHNFERVGTIHNIESPPGSFDIFYDKDALGHTFATRLSHVFVIGKGNKPWISLARGQGVANHR</sequence>
<organism evidence="2 3">
    <name type="scientific">Candidula unifasciata</name>
    <dbReference type="NCBI Taxonomy" id="100452"/>
    <lineage>
        <taxon>Eukaryota</taxon>
        <taxon>Metazoa</taxon>
        <taxon>Spiralia</taxon>
        <taxon>Lophotrochozoa</taxon>
        <taxon>Mollusca</taxon>
        <taxon>Gastropoda</taxon>
        <taxon>Heterobranchia</taxon>
        <taxon>Euthyneura</taxon>
        <taxon>Panpulmonata</taxon>
        <taxon>Eupulmonata</taxon>
        <taxon>Stylommatophora</taxon>
        <taxon>Helicina</taxon>
        <taxon>Helicoidea</taxon>
        <taxon>Geomitridae</taxon>
        <taxon>Candidula</taxon>
    </lineage>
</organism>
<dbReference type="Gene3D" id="3.10.290.10">
    <property type="entry name" value="RNA-binding S4 domain"/>
    <property type="match status" value="1"/>
</dbReference>
<dbReference type="InterPro" id="IPR032277">
    <property type="entry name" value="Ribosomal_eS4_C"/>
</dbReference>
<proteinExistence type="predicted"/>
<comment type="caution">
    <text evidence="2">The sequence shown here is derived from an EMBL/GenBank/DDBJ whole genome shotgun (WGS) entry which is preliminary data.</text>
</comment>
<gene>
    <name evidence="2" type="ORF">CUNI_LOCUS10509</name>
</gene>
<name>A0A8S3ZD93_9EUPU</name>
<feature type="domain" description="Small ribosomal subunit protein eS4 C-terminal" evidence="1">
    <location>
        <begin position="162"/>
        <end position="194"/>
    </location>
</feature>
<dbReference type="Proteomes" id="UP000678393">
    <property type="component" value="Unassembled WGS sequence"/>
</dbReference>
<dbReference type="GO" id="GO:0003735">
    <property type="term" value="F:structural constituent of ribosome"/>
    <property type="evidence" value="ECO:0007669"/>
    <property type="project" value="InterPro"/>
</dbReference>
<dbReference type="GO" id="GO:0003723">
    <property type="term" value="F:RNA binding"/>
    <property type="evidence" value="ECO:0007669"/>
    <property type="project" value="InterPro"/>
</dbReference>
<dbReference type="GO" id="GO:0006412">
    <property type="term" value="P:translation"/>
    <property type="evidence" value="ECO:0007669"/>
    <property type="project" value="InterPro"/>
</dbReference>
<evidence type="ECO:0000313" key="2">
    <source>
        <dbReference type="EMBL" id="CAG5124951.1"/>
    </source>
</evidence>
<dbReference type="PANTHER" id="PTHR11581:SF0">
    <property type="entry name" value="SMALL RIBOSOMAL SUBUNIT PROTEIN ES4"/>
    <property type="match status" value="1"/>
</dbReference>
<dbReference type="OrthoDB" id="1109245at2759"/>
<dbReference type="InterPro" id="IPR036986">
    <property type="entry name" value="S4_RNA-bd_sf"/>
</dbReference>
<dbReference type="CDD" id="cd06087">
    <property type="entry name" value="KOW_RPS4"/>
    <property type="match status" value="1"/>
</dbReference>
<accession>A0A8S3ZD93</accession>
<dbReference type="EMBL" id="CAJHNH020001915">
    <property type="protein sequence ID" value="CAG5124951.1"/>
    <property type="molecule type" value="Genomic_DNA"/>
</dbReference>
<evidence type="ECO:0000259" key="1">
    <source>
        <dbReference type="Pfam" id="PF16121"/>
    </source>
</evidence>
<dbReference type="PANTHER" id="PTHR11581">
    <property type="entry name" value="30S/40S RIBOSOMAL PROTEIN S4"/>
    <property type="match status" value="1"/>
</dbReference>
<dbReference type="AlphaFoldDB" id="A0A8S3ZD93"/>
<dbReference type="GO" id="GO:0022627">
    <property type="term" value="C:cytosolic small ribosomal subunit"/>
    <property type="evidence" value="ECO:0007669"/>
    <property type="project" value="TreeGrafter"/>
</dbReference>
<dbReference type="InterPro" id="IPR000876">
    <property type="entry name" value="Ribosomal_eS4"/>
</dbReference>
<dbReference type="FunFam" id="2.30.30.30:FF:000005">
    <property type="entry name" value="40S ribosomal protein S4"/>
    <property type="match status" value="1"/>
</dbReference>
<dbReference type="InterPro" id="IPR014722">
    <property type="entry name" value="Rib_uL2_dom2"/>
</dbReference>
<dbReference type="Gene3D" id="2.30.30.30">
    <property type="match status" value="1"/>
</dbReference>
<keyword evidence="3" id="KW-1185">Reference proteome</keyword>
<dbReference type="Pfam" id="PF16121">
    <property type="entry name" value="40S_S4_C"/>
    <property type="match status" value="1"/>
</dbReference>
<dbReference type="InterPro" id="IPR041982">
    <property type="entry name" value="Ribosomal_eS4_KOW"/>
</dbReference>
<evidence type="ECO:0000313" key="3">
    <source>
        <dbReference type="Proteomes" id="UP000678393"/>
    </source>
</evidence>
<protein>
    <recommendedName>
        <fullName evidence="1">Small ribosomal subunit protein eS4 C-terminal domain-containing protein</fullName>
    </recommendedName>
</protein>